<accession>A0A0D2WUB7</accession>
<protein>
    <submittedName>
        <fullName evidence="2">Uncharacterized protein</fullName>
    </submittedName>
</protein>
<feature type="compositionally biased region" description="Low complexity" evidence="1">
    <location>
        <begin position="140"/>
        <end position="174"/>
    </location>
</feature>
<feature type="compositionally biased region" description="Low complexity" evidence="1">
    <location>
        <begin position="64"/>
        <end position="110"/>
    </location>
</feature>
<dbReference type="AlphaFoldDB" id="A0A0D2WUB7"/>
<gene>
    <name evidence="2" type="ORF">CAOG_008924</name>
</gene>
<feature type="compositionally biased region" description="Basic and acidic residues" evidence="1">
    <location>
        <begin position="112"/>
        <end position="122"/>
    </location>
</feature>
<keyword evidence="3" id="KW-1185">Reference proteome</keyword>
<evidence type="ECO:0000313" key="3">
    <source>
        <dbReference type="Proteomes" id="UP000008743"/>
    </source>
</evidence>
<evidence type="ECO:0000256" key="1">
    <source>
        <dbReference type="SAM" id="MobiDB-lite"/>
    </source>
</evidence>
<feature type="compositionally biased region" description="Low complexity" evidence="1">
    <location>
        <begin position="27"/>
        <end position="39"/>
    </location>
</feature>
<dbReference type="Proteomes" id="UP000008743">
    <property type="component" value="Unassembled WGS sequence"/>
</dbReference>
<name>A0A0D2WUB7_CAPO3</name>
<feature type="region of interest" description="Disordered" evidence="1">
    <location>
        <begin position="1"/>
        <end position="189"/>
    </location>
</feature>
<reference evidence="3" key="1">
    <citation type="submission" date="2011-02" db="EMBL/GenBank/DDBJ databases">
        <title>The Genome Sequence of Capsaspora owczarzaki ATCC 30864.</title>
        <authorList>
            <person name="Russ C."/>
            <person name="Cuomo C."/>
            <person name="Burger G."/>
            <person name="Gray M.W."/>
            <person name="Holland P.W.H."/>
            <person name="King N."/>
            <person name="Lang F.B.F."/>
            <person name="Roger A.J."/>
            <person name="Ruiz-Trillo I."/>
            <person name="Young S.K."/>
            <person name="Zeng Q."/>
            <person name="Gargeya S."/>
            <person name="Alvarado L."/>
            <person name="Berlin A."/>
            <person name="Chapman S.B."/>
            <person name="Chen Z."/>
            <person name="Freedman E."/>
            <person name="Gellesch M."/>
            <person name="Goldberg J."/>
            <person name="Griggs A."/>
            <person name="Gujja S."/>
            <person name="Heilman E."/>
            <person name="Heiman D."/>
            <person name="Howarth C."/>
            <person name="Mehta T."/>
            <person name="Neiman D."/>
            <person name="Pearson M."/>
            <person name="Roberts A."/>
            <person name="Saif S."/>
            <person name="Shea T."/>
            <person name="Shenoy N."/>
            <person name="Sisk P."/>
            <person name="Stolte C."/>
            <person name="Sykes S."/>
            <person name="White J."/>
            <person name="Yandava C."/>
            <person name="Haas B."/>
            <person name="Nusbaum C."/>
            <person name="Birren B."/>
        </authorList>
    </citation>
    <scope>NUCLEOTIDE SEQUENCE</scope>
    <source>
        <strain evidence="3">ATCC 30864</strain>
    </source>
</reference>
<dbReference type="InParanoid" id="A0A0D2WUB7"/>
<dbReference type="EMBL" id="KE346369">
    <property type="protein sequence ID" value="KJE95488.1"/>
    <property type="molecule type" value="Genomic_DNA"/>
</dbReference>
<proteinExistence type="predicted"/>
<dbReference type="OMA" id="RWCIEEM"/>
<feature type="compositionally biased region" description="Low complexity" evidence="1">
    <location>
        <begin position="7"/>
        <end position="18"/>
    </location>
</feature>
<sequence length="466" mass="48576">MTQRKPSSTGAGSKTSGSVKPSKSRSTTATTTTAAAAAAPKPKHAAGKVSTASTSTKAGETVKKVASAAISKPASKTKSKTTATAAAAAAAAATTAAAASRSPTRSATKARATHDAPKDRSRASSSSSAAPPTQAIRKPSAATKTVAATSKQQAPKPAKSATRTLSAARSAARRQPADSDDDDIGSDSIPRVEAALSTSAARDRGLRILNDGAPVSQHDRVAIADLETHTTPITRVLVAPSRFKRWVPIETSLQGRVIDALRTAAPAASLPTQRASETGINIESIIMTLRSKAELVLKSIVAPRADTVLRLPPGRQLQFKESMLQAVDELADSAKALDRAFSGAESESSDAERRIDDLRRQIAAIPAQMAAPAYQAKLHPLLKTPIGEASLVPDQAAIAASMVDDELSLFPSRSTSRKAAEARRQFVAELCESDKNGRIERPASFKKLAVDSTLRQFVQPMDTSSP</sequence>
<dbReference type="RefSeq" id="XP_011270595.1">
    <property type="nucleotide sequence ID" value="XM_011272293.1"/>
</dbReference>
<organism evidence="2 3">
    <name type="scientific">Capsaspora owczarzaki (strain ATCC 30864)</name>
    <dbReference type="NCBI Taxonomy" id="595528"/>
    <lineage>
        <taxon>Eukaryota</taxon>
        <taxon>Filasterea</taxon>
        <taxon>Capsaspora</taxon>
    </lineage>
</organism>
<evidence type="ECO:0000313" key="2">
    <source>
        <dbReference type="EMBL" id="KJE95488.1"/>
    </source>
</evidence>